<dbReference type="InterPro" id="IPR011048">
    <property type="entry name" value="Haem_d1_sf"/>
</dbReference>
<proteinExistence type="inferred from homology"/>
<dbReference type="GO" id="GO:0005829">
    <property type="term" value="C:cytosol"/>
    <property type="evidence" value="ECO:0007669"/>
    <property type="project" value="TreeGrafter"/>
</dbReference>
<evidence type="ECO:0000313" key="3">
    <source>
        <dbReference type="Proteomes" id="UP000439550"/>
    </source>
</evidence>
<organism evidence="2 3">
    <name type="scientific">Lactococcus hircilactis</name>
    <dbReference type="NCBI Taxonomy" id="1494462"/>
    <lineage>
        <taxon>Bacteria</taxon>
        <taxon>Bacillati</taxon>
        <taxon>Bacillota</taxon>
        <taxon>Bacilli</taxon>
        <taxon>Lactobacillales</taxon>
        <taxon>Streptococcaceae</taxon>
        <taxon>Lactococcus</taxon>
    </lineage>
</organism>
<gene>
    <name evidence="2" type="ORF">GHI93_07770</name>
</gene>
<comment type="caution">
    <text evidence="2">The sequence shown here is derived from an EMBL/GenBank/DDBJ whole genome shotgun (WGS) entry which is preliminary data.</text>
</comment>
<dbReference type="Proteomes" id="UP000439550">
    <property type="component" value="Unassembled WGS sequence"/>
</dbReference>
<protein>
    <submittedName>
        <fullName evidence="2">Beta-propeller fold lactonase family protein</fullName>
    </submittedName>
</protein>
<dbReference type="RefSeq" id="WP_153496484.1">
    <property type="nucleotide sequence ID" value="NZ_CAXYUY010000008.1"/>
</dbReference>
<dbReference type="Gene3D" id="2.130.10.10">
    <property type="entry name" value="YVTN repeat-like/Quinoprotein amine dehydrogenase"/>
    <property type="match status" value="1"/>
</dbReference>
<accession>A0A7X2D284</accession>
<dbReference type="OrthoDB" id="9790815at2"/>
<name>A0A7X2D284_9LACT</name>
<dbReference type="PANTHER" id="PTHR30344:SF1">
    <property type="entry name" value="6-PHOSPHOGLUCONOLACTONASE"/>
    <property type="match status" value="1"/>
</dbReference>
<dbReference type="Pfam" id="PF10282">
    <property type="entry name" value="Lactonase"/>
    <property type="match status" value="1"/>
</dbReference>
<sequence length="340" mass="37416">MLEKFLVGGYTKRDSKGIYSFLLDTDKEELLDLQLVTQINGATYLTLDQKQHLYAVATDNGQGGTRAFFFDGSIATPLNSVTAPGASNCYVAVDEARDLVYAANYHLGEVRVYKRSSDGQIILTDTVKHEDHHGPKPEQKGALCHFSNLTPDQRLAVCDLGNDAVYTYAVSTDGKLSDEKIYQSRAGSGDRHLAFSPDGKYAYLACELDSTVEVLAYQDGTFSLLQKITTLPDQHTGFNGVAAIRLSADGKFLYVSNRGHDSIITYTVINDGSALEIQGWTDTKGNIPRDFNFNHTEDFLIVAHQDSDNLSLFKRNPSTGQLTLLQDDFYAPEGTCVLPI</sequence>
<comment type="similarity">
    <text evidence="1">Belongs to the cycloisomerase 2 family.</text>
</comment>
<dbReference type="PANTHER" id="PTHR30344">
    <property type="entry name" value="6-PHOSPHOGLUCONOLACTONASE-RELATED"/>
    <property type="match status" value="1"/>
</dbReference>
<dbReference type="AlphaFoldDB" id="A0A7X2D284"/>
<dbReference type="SUPFAM" id="SSF51004">
    <property type="entry name" value="C-terminal (heme d1) domain of cytochrome cd1-nitrite reductase"/>
    <property type="match status" value="1"/>
</dbReference>
<dbReference type="GO" id="GO:0017057">
    <property type="term" value="F:6-phosphogluconolactonase activity"/>
    <property type="evidence" value="ECO:0007669"/>
    <property type="project" value="TreeGrafter"/>
</dbReference>
<dbReference type="InterPro" id="IPR050282">
    <property type="entry name" value="Cycloisomerase_2"/>
</dbReference>
<reference evidence="2 3" key="1">
    <citation type="submission" date="2019-10" db="EMBL/GenBank/DDBJ databases">
        <authorList>
            <person name="Dong K."/>
        </authorList>
    </citation>
    <scope>NUCLEOTIDE SEQUENCE [LARGE SCALE GENOMIC DNA]</scope>
    <source>
        <strain evidence="2 3">DSM 28960</strain>
    </source>
</reference>
<keyword evidence="3" id="KW-1185">Reference proteome</keyword>
<dbReference type="EMBL" id="WITJ01000009">
    <property type="protein sequence ID" value="MQW39820.1"/>
    <property type="molecule type" value="Genomic_DNA"/>
</dbReference>
<evidence type="ECO:0000256" key="1">
    <source>
        <dbReference type="ARBA" id="ARBA00005564"/>
    </source>
</evidence>
<dbReference type="InterPro" id="IPR019405">
    <property type="entry name" value="Lactonase_7-beta_prop"/>
</dbReference>
<evidence type="ECO:0000313" key="2">
    <source>
        <dbReference type="EMBL" id="MQW39820.1"/>
    </source>
</evidence>
<dbReference type="InterPro" id="IPR015943">
    <property type="entry name" value="WD40/YVTN_repeat-like_dom_sf"/>
</dbReference>